<evidence type="ECO:0000313" key="4">
    <source>
        <dbReference type="EMBL" id="KKK78416.1"/>
    </source>
</evidence>
<comment type="caution">
    <text evidence="4">The sequence shown here is derived from an EMBL/GenBank/DDBJ whole genome shotgun (WGS) entry which is preliminary data.</text>
</comment>
<organism evidence="4">
    <name type="scientific">marine sediment metagenome</name>
    <dbReference type="NCBI Taxonomy" id="412755"/>
    <lineage>
        <taxon>unclassified sequences</taxon>
        <taxon>metagenomes</taxon>
        <taxon>ecological metagenomes</taxon>
    </lineage>
</organism>
<dbReference type="Pfam" id="PF00583">
    <property type="entry name" value="Acetyltransf_1"/>
    <property type="match status" value="1"/>
</dbReference>
<sequence>KVDMPGWREIGNFVIYDRVPRETGLMPFVRMMEHWEMPVMKAIAEHFEHDRLHMDPEVTDEDADNFKKAMIVEAKFCGWPIMTYGQPMTLGFLIVRPEHPIAHIDLMAVHPEHRGQHVGTYLVAHFLCWAIENGFDLCRAGTMEANSAACCLYEAAGFRRVDCLRTFHR</sequence>
<dbReference type="Gene3D" id="3.40.630.30">
    <property type="match status" value="1"/>
</dbReference>
<proteinExistence type="predicted"/>
<evidence type="ECO:0000256" key="2">
    <source>
        <dbReference type="ARBA" id="ARBA00023315"/>
    </source>
</evidence>
<evidence type="ECO:0000259" key="3">
    <source>
        <dbReference type="PROSITE" id="PS51186"/>
    </source>
</evidence>
<dbReference type="InterPro" id="IPR000182">
    <property type="entry name" value="GNAT_dom"/>
</dbReference>
<dbReference type="AlphaFoldDB" id="A0A0F9B1J9"/>
<dbReference type="EMBL" id="LAZR01054502">
    <property type="protein sequence ID" value="KKK78416.1"/>
    <property type="molecule type" value="Genomic_DNA"/>
</dbReference>
<dbReference type="GO" id="GO:0016747">
    <property type="term" value="F:acyltransferase activity, transferring groups other than amino-acyl groups"/>
    <property type="evidence" value="ECO:0007669"/>
    <property type="project" value="InterPro"/>
</dbReference>
<reference evidence="4" key="1">
    <citation type="journal article" date="2015" name="Nature">
        <title>Complex archaea that bridge the gap between prokaryotes and eukaryotes.</title>
        <authorList>
            <person name="Spang A."/>
            <person name="Saw J.H."/>
            <person name="Jorgensen S.L."/>
            <person name="Zaremba-Niedzwiedzka K."/>
            <person name="Martijn J."/>
            <person name="Lind A.E."/>
            <person name="van Eijk R."/>
            <person name="Schleper C."/>
            <person name="Guy L."/>
            <person name="Ettema T.J."/>
        </authorList>
    </citation>
    <scope>NUCLEOTIDE SEQUENCE</scope>
</reference>
<dbReference type="CDD" id="cd04301">
    <property type="entry name" value="NAT_SF"/>
    <property type="match status" value="1"/>
</dbReference>
<gene>
    <name evidence="4" type="ORF">LCGC14_2843770</name>
</gene>
<dbReference type="PANTHER" id="PTHR43877">
    <property type="entry name" value="AMINOALKYLPHOSPHONATE N-ACETYLTRANSFERASE-RELATED-RELATED"/>
    <property type="match status" value="1"/>
</dbReference>
<dbReference type="InterPro" id="IPR016181">
    <property type="entry name" value="Acyl_CoA_acyltransferase"/>
</dbReference>
<protein>
    <recommendedName>
        <fullName evidence="3">N-acetyltransferase domain-containing protein</fullName>
    </recommendedName>
</protein>
<evidence type="ECO:0000256" key="1">
    <source>
        <dbReference type="ARBA" id="ARBA00022679"/>
    </source>
</evidence>
<dbReference type="PROSITE" id="PS51186">
    <property type="entry name" value="GNAT"/>
    <property type="match status" value="1"/>
</dbReference>
<keyword evidence="2" id="KW-0012">Acyltransferase</keyword>
<feature type="domain" description="N-acetyltransferase" evidence="3">
    <location>
        <begin position="38"/>
        <end position="169"/>
    </location>
</feature>
<dbReference type="InterPro" id="IPR050832">
    <property type="entry name" value="Bact_Acetyltransf"/>
</dbReference>
<keyword evidence="1" id="KW-0808">Transferase</keyword>
<accession>A0A0F9B1J9</accession>
<name>A0A0F9B1J9_9ZZZZ</name>
<feature type="non-terminal residue" evidence="4">
    <location>
        <position position="1"/>
    </location>
</feature>
<dbReference type="SUPFAM" id="SSF55729">
    <property type="entry name" value="Acyl-CoA N-acyltransferases (Nat)"/>
    <property type="match status" value="1"/>
</dbReference>